<dbReference type="EMBL" id="RQHV01000061">
    <property type="protein sequence ID" value="TGN08558.1"/>
    <property type="molecule type" value="Genomic_DNA"/>
</dbReference>
<evidence type="ECO:0000256" key="7">
    <source>
        <dbReference type="ARBA" id="ARBA00038093"/>
    </source>
</evidence>
<name>A0A4V3JWX3_9LEPT</name>
<sequence>MKAVFDTNILIDYLSGYNEAKEEISKYEEPMISIITWMEVLAGAKVEEEPIIRSFLSSFQVIQLTKEIAEEGIRLRKKYKSKLPDSIIWATASQNGWTLITRNTKDFSSSYPGIIIPYKI</sequence>
<dbReference type="InterPro" id="IPR002716">
    <property type="entry name" value="PIN_dom"/>
</dbReference>
<keyword evidence="3" id="KW-0540">Nuclease</keyword>
<keyword evidence="5" id="KW-0378">Hydrolase</keyword>
<dbReference type="InterPro" id="IPR029060">
    <property type="entry name" value="PIN-like_dom_sf"/>
</dbReference>
<dbReference type="Proteomes" id="UP000298264">
    <property type="component" value="Unassembled WGS sequence"/>
</dbReference>
<evidence type="ECO:0000256" key="5">
    <source>
        <dbReference type="ARBA" id="ARBA00022801"/>
    </source>
</evidence>
<dbReference type="GO" id="GO:0004518">
    <property type="term" value="F:nuclease activity"/>
    <property type="evidence" value="ECO:0007669"/>
    <property type="project" value="UniProtKB-KW"/>
</dbReference>
<accession>A0A4V3JWX3</accession>
<dbReference type="Gene3D" id="3.40.50.1010">
    <property type="entry name" value="5'-nuclease"/>
    <property type="match status" value="1"/>
</dbReference>
<evidence type="ECO:0000256" key="3">
    <source>
        <dbReference type="ARBA" id="ARBA00022722"/>
    </source>
</evidence>
<dbReference type="PANTHER" id="PTHR33653">
    <property type="entry name" value="RIBONUCLEASE VAPC2"/>
    <property type="match status" value="1"/>
</dbReference>
<keyword evidence="10" id="KW-1185">Reference proteome</keyword>
<evidence type="ECO:0000313" key="9">
    <source>
        <dbReference type="EMBL" id="TGN08558.1"/>
    </source>
</evidence>
<evidence type="ECO:0000256" key="6">
    <source>
        <dbReference type="ARBA" id="ARBA00022842"/>
    </source>
</evidence>
<comment type="similarity">
    <text evidence="7">Belongs to the PINc/VapC protein family.</text>
</comment>
<dbReference type="AlphaFoldDB" id="A0A4V3JWX3"/>
<dbReference type="OrthoDB" id="532510at2"/>
<dbReference type="InterPro" id="IPR050556">
    <property type="entry name" value="Type_II_TA_system_RNase"/>
</dbReference>
<evidence type="ECO:0000259" key="8">
    <source>
        <dbReference type="Pfam" id="PF01850"/>
    </source>
</evidence>
<comment type="caution">
    <text evidence="9">The sequence shown here is derived from an EMBL/GenBank/DDBJ whole genome shotgun (WGS) entry which is preliminary data.</text>
</comment>
<dbReference type="Pfam" id="PF01850">
    <property type="entry name" value="PIN"/>
    <property type="match status" value="1"/>
</dbReference>
<feature type="domain" description="PIN" evidence="8">
    <location>
        <begin position="4"/>
        <end position="105"/>
    </location>
</feature>
<dbReference type="RefSeq" id="WP_135765314.1">
    <property type="nucleotide sequence ID" value="NZ_RQHV01000061.1"/>
</dbReference>
<evidence type="ECO:0000256" key="4">
    <source>
        <dbReference type="ARBA" id="ARBA00022723"/>
    </source>
</evidence>
<evidence type="ECO:0000256" key="1">
    <source>
        <dbReference type="ARBA" id="ARBA00001946"/>
    </source>
</evidence>
<reference evidence="9" key="1">
    <citation type="journal article" date="2019" name="PLoS Negl. Trop. Dis.">
        <title>Revisiting the worldwide diversity of Leptospira species in the environment.</title>
        <authorList>
            <person name="Vincent A.T."/>
            <person name="Schiettekatte O."/>
            <person name="Bourhy P."/>
            <person name="Veyrier F.J."/>
            <person name="Picardeau M."/>
        </authorList>
    </citation>
    <scope>NUCLEOTIDE SEQUENCE [LARGE SCALE GENOMIC DNA]</scope>
    <source>
        <strain evidence="9">201400974</strain>
    </source>
</reference>
<dbReference type="SUPFAM" id="SSF88723">
    <property type="entry name" value="PIN domain-like"/>
    <property type="match status" value="1"/>
</dbReference>
<dbReference type="GO" id="GO:0046872">
    <property type="term" value="F:metal ion binding"/>
    <property type="evidence" value="ECO:0007669"/>
    <property type="project" value="UniProtKB-KW"/>
</dbReference>
<protein>
    <submittedName>
        <fullName evidence="9">Type II toxin-antitoxin system VapC family toxin</fullName>
    </submittedName>
</protein>
<evidence type="ECO:0000313" key="10">
    <source>
        <dbReference type="Proteomes" id="UP000298264"/>
    </source>
</evidence>
<proteinExistence type="inferred from homology"/>
<keyword evidence="6" id="KW-0460">Magnesium</keyword>
<gene>
    <name evidence="9" type="ORF">EHS11_15770</name>
</gene>
<evidence type="ECO:0000256" key="2">
    <source>
        <dbReference type="ARBA" id="ARBA00022649"/>
    </source>
</evidence>
<organism evidence="9 10">
    <name type="scientific">Leptospira ilyithenensis</name>
    <dbReference type="NCBI Taxonomy" id="2484901"/>
    <lineage>
        <taxon>Bacteria</taxon>
        <taxon>Pseudomonadati</taxon>
        <taxon>Spirochaetota</taxon>
        <taxon>Spirochaetia</taxon>
        <taxon>Leptospirales</taxon>
        <taxon>Leptospiraceae</taxon>
        <taxon>Leptospira</taxon>
    </lineage>
</organism>
<keyword evidence="2" id="KW-1277">Toxin-antitoxin system</keyword>
<dbReference type="PANTHER" id="PTHR33653:SF1">
    <property type="entry name" value="RIBONUCLEASE VAPC2"/>
    <property type="match status" value="1"/>
</dbReference>
<comment type="cofactor">
    <cofactor evidence="1">
        <name>Mg(2+)</name>
        <dbReference type="ChEBI" id="CHEBI:18420"/>
    </cofactor>
</comment>
<dbReference type="GO" id="GO:0016787">
    <property type="term" value="F:hydrolase activity"/>
    <property type="evidence" value="ECO:0007669"/>
    <property type="project" value="UniProtKB-KW"/>
</dbReference>
<dbReference type="CDD" id="cd18737">
    <property type="entry name" value="PIN_VapC4-5_FitB-like"/>
    <property type="match status" value="1"/>
</dbReference>
<keyword evidence="4" id="KW-0479">Metal-binding</keyword>